<dbReference type="Pfam" id="PF13377">
    <property type="entry name" value="Peripla_BP_3"/>
    <property type="match status" value="1"/>
</dbReference>
<dbReference type="PANTHER" id="PTHR30146">
    <property type="entry name" value="LACI-RELATED TRANSCRIPTIONAL REPRESSOR"/>
    <property type="match status" value="1"/>
</dbReference>
<dbReference type="GO" id="GO:0000976">
    <property type="term" value="F:transcription cis-regulatory region binding"/>
    <property type="evidence" value="ECO:0007669"/>
    <property type="project" value="TreeGrafter"/>
</dbReference>
<accession>A0A1H8RJZ4</accession>
<evidence type="ECO:0000313" key="7">
    <source>
        <dbReference type="EMBL" id="SEO66676.1"/>
    </source>
</evidence>
<evidence type="ECO:0000259" key="6">
    <source>
        <dbReference type="PROSITE" id="PS50943"/>
    </source>
</evidence>
<dbReference type="PRINTS" id="PR00036">
    <property type="entry name" value="HTHLACI"/>
</dbReference>
<dbReference type="PROSITE" id="PS50932">
    <property type="entry name" value="HTH_LACI_2"/>
    <property type="match status" value="1"/>
</dbReference>
<reference evidence="7 8" key="1">
    <citation type="submission" date="2016-10" db="EMBL/GenBank/DDBJ databases">
        <authorList>
            <person name="de Groot N.N."/>
        </authorList>
    </citation>
    <scope>NUCLEOTIDE SEQUENCE [LARGE SCALE GENOMIC DNA]</scope>
    <source>
        <strain evidence="7 8">CGMCC 1.6291</strain>
    </source>
</reference>
<dbReference type="Gene3D" id="1.10.260.40">
    <property type="entry name" value="lambda repressor-like DNA-binding domains"/>
    <property type="match status" value="1"/>
</dbReference>
<keyword evidence="3" id="KW-0238">DNA-binding</keyword>
<sequence length="344" mass="37450">MKTSVRSRRDEKASSPTVLEVAKVAGVSVSTVSRILNGTARVSEAKRQAVEDAIAALDFEPNALAQSLKRGRSMTVGVLTQDVSSSYFTETLKGVEHALTDTGYAPLIASGHWNAEEEAHRVRLLIARRVDGIIILSGNLTSAQITQYSGQVPVVATGHRIEAPKAWAIELDNERGGVMATRHLLDLGHRRIAHIRGPEEHADAEQRFAGYRRALEEAGVQYDERLVVPGDFYETSGVLGVAELLARGAPFTAIFAANDQMAYGVRLALSRQGIRVPDDISLIGFDDLPGSLYTTPPLTTVRQPLFDMGRIAAGNLLRIIDGDPPEPFAPEVELVVRETTRRLR</sequence>
<dbReference type="InterPro" id="IPR028082">
    <property type="entry name" value="Peripla_BP_I"/>
</dbReference>
<dbReference type="Proteomes" id="UP000199657">
    <property type="component" value="Unassembled WGS sequence"/>
</dbReference>
<dbReference type="AlphaFoldDB" id="A0A1H8RJZ4"/>
<dbReference type="OrthoDB" id="9798934at2"/>
<evidence type="ECO:0000259" key="5">
    <source>
        <dbReference type="PROSITE" id="PS50932"/>
    </source>
</evidence>
<dbReference type="PANTHER" id="PTHR30146:SF148">
    <property type="entry name" value="HTH-TYPE TRANSCRIPTIONAL REPRESSOR PURR-RELATED"/>
    <property type="match status" value="1"/>
</dbReference>
<evidence type="ECO:0000256" key="3">
    <source>
        <dbReference type="ARBA" id="ARBA00023125"/>
    </source>
</evidence>
<dbReference type="STRING" id="406100.SAMN04488052_10275"/>
<dbReference type="InterPro" id="IPR001387">
    <property type="entry name" value="Cro/C1-type_HTH"/>
</dbReference>
<dbReference type="InterPro" id="IPR000843">
    <property type="entry name" value="HTH_LacI"/>
</dbReference>
<evidence type="ECO:0000256" key="2">
    <source>
        <dbReference type="ARBA" id="ARBA00023015"/>
    </source>
</evidence>
<gene>
    <name evidence="7" type="ORF">SAMN04488052_10275</name>
</gene>
<feature type="domain" description="HTH cro/C1-type" evidence="6">
    <location>
        <begin position="20"/>
        <end position="64"/>
    </location>
</feature>
<dbReference type="SMART" id="SM00354">
    <property type="entry name" value="HTH_LACI"/>
    <property type="match status" value="1"/>
</dbReference>
<keyword evidence="4" id="KW-0804">Transcription</keyword>
<protein>
    <submittedName>
        <fullName evidence="7">Transcriptional regulator, LacI family</fullName>
    </submittedName>
</protein>
<dbReference type="InterPro" id="IPR010982">
    <property type="entry name" value="Lambda_DNA-bd_dom_sf"/>
</dbReference>
<keyword evidence="2" id="KW-0805">Transcription regulation</keyword>
<dbReference type="EMBL" id="FOEG01000002">
    <property type="protein sequence ID" value="SEO66676.1"/>
    <property type="molecule type" value="Genomic_DNA"/>
</dbReference>
<keyword evidence="8" id="KW-1185">Reference proteome</keyword>
<dbReference type="SUPFAM" id="SSF53822">
    <property type="entry name" value="Periplasmic binding protein-like I"/>
    <property type="match status" value="1"/>
</dbReference>
<dbReference type="CDD" id="cd01392">
    <property type="entry name" value="HTH_LacI"/>
    <property type="match status" value="1"/>
</dbReference>
<name>A0A1H8RJZ4_9GAMM</name>
<organism evidence="7 8">
    <name type="scientific">Aquisalimonas asiatica</name>
    <dbReference type="NCBI Taxonomy" id="406100"/>
    <lineage>
        <taxon>Bacteria</taxon>
        <taxon>Pseudomonadati</taxon>
        <taxon>Pseudomonadota</taxon>
        <taxon>Gammaproteobacteria</taxon>
        <taxon>Chromatiales</taxon>
        <taxon>Ectothiorhodospiraceae</taxon>
        <taxon>Aquisalimonas</taxon>
    </lineage>
</organism>
<dbReference type="RefSeq" id="WP_091640568.1">
    <property type="nucleotide sequence ID" value="NZ_FOEG01000002.1"/>
</dbReference>
<dbReference type="CDD" id="cd06290">
    <property type="entry name" value="PBP1_LacI-like"/>
    <property type="match status" value="1"/>
</dbReference>
<proteinExistence type="predicted"/>
<feature type="domain" description="HTH lacI-type" evidence="5">
    <location>
        <begin position="16"/>
        <end position="70"/>
    </location>
</feature>
<dbReference type="PROSITE" id="PS50943">
    <property type="entry name" value="HTH_CROC1"/>
    <property type="match status" value="1"/>
</dbReference>
<dbReference type="InterPro" id="IPR046335">
    <property type="entry name" value="LacI/GalR-like_sensor"/>
</dbReference>
<evidence type="ECO:0000256" key="4">
    <source>
        <dbReference type="ARBA" id="ARBA00023163"/>
    </source>
</evidence>
<evidence type="ECO:0000313" key="8">
    <source>
        <dbReference type="Proteomes" id="UP000199657"/>
    </source>
</evidence>
<dbReference type="Gene3D" id="3.40.50.2300">
    <property type="match status" value="2"/>
</dbReference>
<dbReference type="PROSITE" id="PS00356">
    <property type="entry name" value="HTH_LACI_1"/>
    <property type="match status" value="1"/>
</dbReference>
<dbReference type="SUPFAM" id="SSF47413">
    <property type="entry name" value="lambda repressor-like DNA-binding domains"/>
    <property type="match status" value="1"/>
</dbReference>
<evidence type="ECO:0000256" key="1">
    <source>
        <dbReference type="ARBA" id="ARBA00022491"/>
    </source>
</evidence>
<keyword evidence="1" id="KW-0678">Repressor</keyword>
<dbReference type="Pfam" id="PF00356">
    <property type="entry name" value="LacI"/>
    <property type="match status" value="1"/>
</dbReference>
<dbReference type="GO" id="GO:0003700">
    <property type="term" value="F:DNA-binding transcription factor activity"/>
    <property type="evidence" value="ECO:0007669"/>
    <property type="project" value="TreeGrafter"/>
</dbReference>